<evidence type="ECO:0000313" key="2">
    <source>
        <dbReference type="Proteomes" id="UP000011841"/>
    </source>
</evidence>
<dbReference type="EMBL" id="AP012603">
    <property type="protein sequence ID" value="BAM92499.1"/>
    <property type="molecule type" value="Genomic_DNA"/>
</dbReference>
<organism evidence="1 2">
    <name type="scientific">Bradyrhizobium oligotrophicum S58</name>
    <dbReference type="NCBI Taxonomy" id="1245469"/>
    <lineage>
        <taxon>Bacteria</taxon>
        <taxon>Pseudomonadati</taxon>
        <taxon>Pseudomonadota</taxon>
        <taxon>Alphaproteobacteria</taxon>
        <taxon>Hyphomicrobiales</taxon>
        <taxon>Nitrobacteraceae</taxon>
        <taxon>Bradyrhizobium</taxon>
    </lineage>
</organism>
<reference evidence="1 2" key="1">
    <citation type="journal article" date="2013" name="Appl. Environ. Microbiol.">
        <title>Genome analysis suggests that the soil oligotrophic bacterium Agromonas oligotrophica (Bradyrhizobium oligotrophicum) is a nitrogen-fixing symbiont of Aeschynomene indica.</title>
        <authorList>
            <person name="Okubo T."/>
            <person name="Fukushima S."/>
            <person name="Itakura M."/>
            <person name="Oshima K."/>
            <person name="Longtonglang A."/>
            <person name="Teaumroong N."/>
            <person name="Mitsui H."/>
            <person name="Hattori M."/>
            <person name="Hattori R."/>
            <person name="Hattori T."/>
            <person name="Minamisawa K."/>
        </authorList>
    </citation>
    <scope>NUCLEOTIDE SEQUENCE [LARGE SCALE GENOMIC DNA]</scope>
    <source>
        <strain evidence="1 2">S58</strain>
    </source>
</reference>
<name>M4ZFF4_9BRAD</name>
<dbReference type="PATRIC" id="fig|1245469.3.peg.6671"/>
<dbReference type="HOGENOM" id="CLU_2080262_0_0_5"/>
<dbReference type="AlphaFoldDB" id="M4ZFF4"/>
<sequence>MSLADCDEPAAVLPFPVRSEALLASLVPTLRDLYVRGEDESDPFLMTMVHGLRPRLSIDRDAYVEVRQQPEAFLLKIAAAPDSKITFETPDFAMLVKFVLQYMAERHGEPRSDGGLS</sequence>
<dbReference type="RefSeq" id="WP_015669580.1">
    <property type="nucleotide sequence ID" value="NC_020453.1"/>
</dbReference>
<keyword evidence="2" id="KW-1185">Reference proteome</keyword>
<accession>M4ZFF4</accession>
<protein>
    <submittedName>
        <fullName evidence="1">Uncharacterized protein</fullName>
    </submittedName>
</protein>
<dbReference type="STRING" id="1245469.S58_65260"/>
<dbReference type="Proteomes" id="UP000011841">
    <property type="component" value="Chromosome"/>
</dbReference>
<gene>
    <name evidence="1" type="ORF">S58_65260</name>
</gene>
<dbReference type="OrthoDB" id="8231202at2"/>
<evidence type="ECO:0000313" key="1">
    <source>
        <dbReference type="EMBL" id="BAM92499.1"/>
    </source>
</evidence>
<dbReference type="GeneID" id="301820213"/>
<dbReference type="eggNOG" id="ENOG5031DJ9">
    <property type="taxonomic scope" value="Bacteria"/>
</dbReference>
<proteinExistence type="predicted"/>
<dbReference type="KEGG" id="aol:S58_65260"/>